<sequence>MEGGETTEGGRGFREIEVRRASRTAEDQAAFLHLLELSGGRVFERLFGPRWRRVFKRCFEDERSLFSAPHVLVLGKDEILGMALGWSSGTRRTKGLHTVLQLAPFVLPRLLSPFLFELFRMKIPQNAYYLSNIAIFPPHQGRGLGSFLLQVVEKEAQNSGNSWLVLDVERENVRALAFYLRNGYEVLREFPSFVRLRKAWGNPRLSFRE</sequence>
<keyword evidence="1 4" id="KW-0808">Transferase</keyword>
<gene>
    <name evidence="4" type="ORF">ENU96_05425</name>
</gene>
<dbReference type="EMBL" id="DTEN01000216">
    <property type="protein sequence ID" value="HGI75100.1"/>
    <property type="molecule type" value="Genomic_DNA"/>
</dbReference>
<dbReference type="InterPro" id="IPR050680">
    <property type="entry name" value="YpeA/RimI_acetyltransf"/>
</dbReference>
<evidence type="ECO:0000259" key="3">
    <source>
        <dbReference type="PROSITE" id="PS51186"/>
    </source>
</evidence>
<name>A0A7V3YLX8_9BACT</name>
<dbReference type="GO" id="GO:0016747">
    <property type="term" value="F:acyltransferase activity, transferring groups other than amino-acyl groups"/>
    <property type="evidence" value="ECO:0007669"/>
    <property type="project" value="InterPro"/>
</dbReference>
<dbReference type="CDD" id="cd04301">
    <property type="entry name" value="NAT_SF"/>
    <property type="match status" value="1"/>
</dbReference>
<dbReference type="PANTHER" id="PTHR43420:SF47">
    <property type="entry name" value="N-ACETYLTRANSFERASE DOMAIN-CONTAINING PROTEIN"/>
    <property type="match status" value="1"/>
</dbReference>
<dbReference type="InterPro" id="IPR016181">
    <property type="entry name" value="Acyl_CoA_acyltransferase"/>
</dbReference>
<keyword evidence="2" id="KW-0012">Acyltransferase</keyword>
<dbReference type="PANTHER" id="PTHR43420">
    <property type="entry name" value="ACETYLTRANSFERASE"/>
    <property type="match status" value="1"/>
</dbReference>
<proteinExistence type="predicted"/>
<dbReference type="Gene3D" id="3.40.630.30">
    <property type="match status" value="1"/>
</dbReference>
<dbReference type="InterPro" id="IPR000182">
    <property type="entry name" value="GNAT_dom"/>
</dbReference>
<accession>A0A7V3YLX8</accession>
<dbReference type="Pfam" id="PF00583">
    <property type="entry name" value="Acetyltransf_1"/>
    <property type="match status" value="1"/>
</dbReference>
<organism evidence="4">
    <name type="scientific">Candidatus Caldatribacterium californiense</name>
    <dbReference type="NCBI Taxonomy" id="1454726"/>
    <lineage>
        <taxon>Bacteria</taxon>
        <taxon>Pseudomonadati</taxon>
        <taxon>Atribacterota</taxon>
        <taxon>Atribacteria</taxon>
        <taxon>Atribacterales</taxon>
        <taxon>Candidatus Caldatribacteriaceae</taxon>
        <taxon>Candidatus Caldatribacterium</taxon>
    </lineage>
</organism>
<dbReference type="SUPFAM" id="SSF55729">
    <property type="entry name" value="Acyl-CoA N-acyltransferases (Nat)"/>
    <property type="match status" value="1"/>
</dbReference>
<reference evidence="4" key="1">
    <citation type="journal article" date="2020" name="mSystems">
        <title>Genome- and Community-Level Interaction Insights into Carbon Utilization and Element Cycling Functions of Hydrothermarchaeota in Hydrothermal Sediment.</title>
        <authorList>
            <person name="Zhou Z."/>
            <person name="Liu Y."/>
            <person name="Xu W."/>
            <person name="Pan J."/>
            <person name="Luo Z.H."/>
            <person name="Li M."/>
        </authorList>
    </citation>
    <scope>NUCLEOTIDE SEQUENCE [LARGE SCALE GENOMIC DNA]</scope>
    <source>
        <strain evidence="4">SpSt-716</strain>
    </source>
</reference>
<evidence type="ECO:0000256" key="2">
    <source>
        <dbReference type="ARBA" id="ARBA00023315"/>
    </source>
</evidence>
<evidence type="ECO:0000256" key="1">
    <source>
        <dbReference type="ARBA" id="ARBA00022679"/>
    </source>
</evidence>
<comment type="caution">
    <text evidence="4">The sequence shown here is derived from an EMBL/GenBank/DDBJ whole genome shotgun (WGS) entry which is preliminary data.</text>
</comment>
<dbReference type="AlphaFoldDB" id="A0A7V3YLX8"/>
<dbReference type="PROSITE" id="PS51186">
    <property type="entry name" value="GNAT"/>
    <property type="match status" value="1"/>
</dbReference>
<feature type="domain" description="N-acetyltransferase" evidence="3">
    <location>
        <begin position="16"/>
        <end position="201"/>
    </location>
</feature>
<evidence type="ECO:0000313" key="4">
    <source>
        <dbReference type="EMBL" id="HGI75100.1"/>
    </source>
</evidence>
<protein>
    <submittedName>
        <fullName evidence="4">GNAT family N-acetyltransferase</fullName>
    </submittedName>
</protein>